<sequence>MKLRGDTVRSIHGIAMNAPPARTADTTAPTRRFEGFVFFALSILIWPFLAIGLVGAYGFSVWMYQILSHSSGM</sequence>
<dbReference type="InterPro" id="IPR010649">
    <property type="entry name" value="NapE_TorE"/>
</dbReference>
<dbReference type="EMBL" id="VEWN01000003">
    <property type="protein sequence ID" value="KAA1056627.1"/>
    <property type="molecule type" value="Genomic_DNA"/>
</dbReference>
<name>A0A5B0KV83_9PROT</name>
<organism evidence="2 3">
    <name type="scientific">Azospirillum argentinense</name>
    <dbReference type="NCBI Taxonomy" id="2970906"/>
    <lineage>
        <taxon>Bacteria</taxon>
        <taxon>Pseudomonadati</taxon>
        <taxon>Pseudomonadota</taxon>
        <taxon>Alphaproteobacteria</taxon>
        <taxon>Rhodospirillales</taxon>
        <taxon>Azospirillaceae</taxon>
        <taxon>Azospirillum</taxon>
    </lineage>
</organism>
<accession>A0A5B0KV83</accession>
<dbReference type="AlphaFoldDB" id="A0A5B0KV83"/>
<comment type="caution">
    <text evidence="2">The sequence shown here is derived from an EMBL/GenBank/DDBJ whole genome shotgun (WGS) entry which is preliminary data.</text>
</comment>
<proteinExistence type="predicted"/>
<keyword evidence="1" id="KW-0812">Transmembrane</keyword>
<keyword evidence="1" id="KW-0472">Membrane</keyword>
<dbReference type="Proteomes" id="UP000325333">
    <property type="component" value="Unassembled WGS sequence"/>
</dbReference>
<evidence type="ECO:0000256" key="1">
    <source>
        <dbReference type="SAM" id="Phobius"/>
    </source>
</evidence>
<protein>
    <recommendedName>
        <fullName evidence="4">Nitrate reductase NapE</fullName>
    </recommendedName>
</protein>
<feature type="transmembrane region" description="Helical" evidence="1">
    <location>
        <begin position="36"/>
        <end position="64"/>
    </location>
</feature>
<evidence type="ECO:0000313" key="2">
    <source>
        <dbReference type="EMBL" id="KAA1056627.1"/>
    </source>
</evidence>
<evidence type="ECO:0000313" key="3">
    <source>
        <dbReference type="Proteomes" id="UP000325333"/>
    </source>
</evidence>
<keyword evidence="1" id="KW-1133">Transmembrane helix</keyword>
<reference evidence="2 3" key="1">
    <citation type="submission" date="2019-07" db="EMBL/GenBank/DDBJ databases">
        <title>Genome sequencing of the stress-tolerant strain Azospirillum brasilense Az19.</title>
        <authorList>
            <person name="Maroniche G.A."/>
            <person name="Garcia J.E."/>
            <person name="Pagnussat L."/>
            <person name="Amenta M."/>
            <person name="Creus C.M."/>
        </authorList>
    </citation>
    <scope>NUCLEOTIDE SEQUENCE [LARGE SCALE GENOMIC DNA]</scope>
    <source>
        <strain evidence="2 3">Az19</strain>
    </source>
</reference>
<dbReference type="Pfam" id="PF06796">
    <property type="entry name" value="NapE"/>
    <property type="match status" value="1"/>
</dbReference>
<evidence type="ECO:0008006" key="4">
    <source>
        <dbReference type="Google" id="ProtNLM"/>
    </source>
</evidence>
<gene>
    <name evidence="2" type="ORF">FH063_003500</name>
</gene>